<accession>A0A151R464</accession>
<dbReference type="EMBL" id="KQ484116">
    <property type="protein sequence ID" value="KYP37326.1"/>
    <property type="molecule type" value="Genomic_DNA"/>
</dbReference>
<proteinExistence type="predicted"/>
<dbReference type="Proteomes" id="UP000075243">
    <property type="component" value="Unassembled WGS sequence"/>
</dbReference>
<evidence type="ECO:0000313" key="3">
    <source>
        <dbReference type="Proteomes" id="UP000075243"/>
    </source>
</evidence>
<dbReference type="Gramene" id="C.cajan_38996.t">
    <property type="protein sequence ID" value="C.cajan_38996.t.cds1"/>
    <property type="gene ID" value="C.cajan_38996"/>
</dbReference>
<evidence type="ECO:0000313" key="2">
    <source>
        <dbReference type="EMBL" id="KYP37326.1"/>
    </source>
</evidence>
<dbReference type="AlphaFoldDB" id="A0A151R464"/>
<reference evidence="2" key="1">
    <citation type="journal article" date="2012" name="Nat. Biotechnol.">
        <title>Draft genome sequence of pigeonpea (Cajanus cajan), an orphan legume crop of resource-poor farmers.</title>
        <authorList>
            <person name="Varshney R.K."/>
            <person name="Chen W."/>
            <person name="Li Y."/>
            <person name="Bharti A.K."/>
            <person name="Saxena R.K."/>
            <person name="Schlueter J.A."/>
            <person name="Donoghue M.T."/>
            <person name="Azam S."/>
            <person name="Fan G."/>
            <person name="Whaley A.M."/>
            <person name="Farmer A.D."/>
            <person name="Sheridan J."/>
            <person name="Iwata A."/>
            <person name="Tuteja R."/>
            <person name="Penmetsa R.V."/>
            <person name="Wu W."/>
            <person name="Upadhyaya H.D."/>
            <person name="Yang S.P."/>
            <person name="Shah T."/>
            <person name="Saxena K.B."/>
            <person name="Michael T."/>
            <person name="McCombie W.R."/>
            <person name="Yang B."/>
            <person name="Zhang G."/>
            <person name="Yang H."/>
            <person name="Wang J."/>
            <person name="Spillane C."/>
            <person name="Cook D.R."/>
            <person name="May G.D."/>
            <person name="Xu X."/>
            <person name="Jackson S.A."/>
        </authorList>
    </citation>
    <scope>NUCLEOTIDE SEQUENCE [LARGE SCALE GENOMIC DNA]</scope>
</reference>
<name>A0A151R464_CAJCA</name>
<dbReference type="Pfam" id="PF22936">
    <property type="entry name" value="Pol_BBD"/>
    <property type="match status" value="1"/>
</dbReference>
<keyword evidence="3" id="KW-1185">Reference proteome</keyword>
<dbReference type="InterPro" id="IPR054722">
    <property type="entry name" value="PolX-like_BBD"/>
</dbReference>
<gene>
    <name evidence="2" type="ORF">KK1_041467</name>
</gene>
<organism evidence="2 3">
    <name type="scientific">Cajanus cajan</name>
    <name type="common">Pigeon pea</name>
    <name type="synonym">Cajanus indicus</name>
    <dbReference type="NCBI Taxonomy" id="3821"/>
    <lineage>
        <taxon>Eukaryota</taxon>
        <taxon>Viridiplantae</taxon>
        <taxon>Streptophyta</taxon>
        <taxon>Embryophyta</taxon>
        <taxon>Tracheophyta</taxon>
        <taxon>Spermatophyta</taxon>
        <taxon>Magnoliopsida</taxon>
        <taxon>eudicotyledons</taxon>
        <taxon>Gunneridae</taxon>
        <taxon>Pentapetalae</taxon>
        <taxon>rosids</taxon>
        <taxon>fabids</taxon>
        <taxon>Fabales</taxon>
        <taxon>Fabaceae</taxon>
        <taxon>Papilionoideae</taxon>
        <taxon>50 kb inversion clade</taxon>
        <taxon>NPAAA clade</taxon>
        <taxon>indigoferoid/millettioid clade</taxon>
        <taxon>Phaseoleae</taxon>
        <taxon>Cajanus</taxon>
    </lineage>
</organism>
<sequence length="115" mass="12913">MTFSKKLFNSFKEWNGSVKLGDDEGLGVKGSGAVQIKMYDGMEKNVLVCSWLAEEPADFYWYTLDKQGYSFSENDGQITISKGALVVMKGKLQHEIYVMFGSSFQGMVSISHFLE</sequence>
<feature type="domain" description="Retrovirus-related Pol polyprotein from transposon TNT 1-94-like beta-barrel" evidence="1">
    <location>
        <begin position="1"/>
        <end position="46"/>
    </location>
</feature>
<evidence type="ECO:0000259" key="1">
    <source>
        <dbReference type="Pfam" id="PF22936"/>
    </source>
</evidence>
<protein>
    <recommendedName>
        <fullName evidence="1">Retrovirus-related Pol polyprotein from transposon TNT 1-94-like beta-barrel domain-containing protein</fullName>
    </recommendedName>
</protein>